<gene>
    <name evidence="1" type="ORF">SAMN05421837_113228</name>
</gene>
<evidence type="ECO:0000313" key="1">
    <source>
        <dbReference type="EMBL" id="SEF37398.1"/>
    </source>
</evidence>
<dbReference type="STRING" id="218821.SAMN05421837_113228"/>
<dbReference type="RefSeq" id="WP_086678224.1">
    <property type="nucleotide sequence ID" value="NZ_FNUJ01000013.1"/>
</dbReference>
<dbReference type="Proteomes" id="UP000198878">
    <property type="component" value="Unassembled WGS sequence"/>
</dbReference>
<sequence>MTTPDPLRIDFHLLDRQILDLAGAKVGKVDDVELAVGEDGRLGVVALLAGQVALGRRIGGRFGHWLAAVATRLRAEETPAPLRIPFEHVTEVGSHITLSLRGEVLSEPPLETWLRDHLIGRIPGARDARK</sequence>
<dbReference type="EMBL" id="FNUJ01000013">
    <property type="protein sequence ID" value="SEF37398.1"/>
    <property type="molecule type" value="Genomic_DNA"/>
</dbReference>
<evidence type="ECO:0000313" key="2">
    <source>
        <dbReference type="Proteomes" id="UP000198878"/>
    </source>
</evidence>
<accession>A0A1H5RI60</accession>
<proteinExistence type="predicted"/>
<keyword evidence="2" id="KW-1185">Reference proteome</keyword>
<reference evidence="2" key="1">
    <citation type="submission" date="2016-10" db="EMBL/GenBank/DDBJ databases">
        <authorList>
            <person name="Varghese N."/>
            <person name="Submissions S."/>
        </authorList>
    </citation>
    <scope>NUCLEOTIDE SEQUENCE [LARGE SCALE GENOMIC DNA]</scope>
    <source>
        <strain evidence="2">DSM 44654</strain>
    </source>
</reference>
<dbReference type="AlphaFoldDB" id="A0A1H5RI60"/>
<protein>
    <recommendedName>
        <fullName evidence="3">Sporulation protein YlmC, PRC-barrel domain family</fullName>
    </recommendedName>
</protein>
<name>A0A1H5RI60_9PSEU</name>
<evidence type="ECO:0008006" key="3">
    <source>
        <dbReference type="Google" id="ProtNLM"/>
    </source>
</evidence>
<organism evidence="1 2">
    <name type="scientific">Amycolatopsis pretoriensis</name>
    <dbReference type="NCBI Taxonomy" id="218821"/>
    <lineage>
        <taxon>Bacteria</taxon>
        <taxon>Bacillati</taxon>
        <taxon>Actinomycetota</taxon>
        <taxon>Actinomycetes</taxon>
        <taxon>Pseudonocardiales</taxon>
        <taxon>Pseudonocardiaceae</taxon>
        <taxon>Amycolatopsis</taxon>
    </lineage>
</organism>
<dbReference type="OrthoDB" id="9804685at2"/>